<feature type="domain" description="J" evidence="10">
    <location>
        <begin position="60"/>
        <end position="112"/>
    </location>
</feature>
<organism evidence="11 12">
    <name type="scientific">Lobosporangium transversale</name>
    <dbReference type="NCBI Taxonomy" id="64571"/>
    <lineage>
        <taxon>Eukaryota</taxon>
        <taxon>Fungi</taxon>
        <taxon>Fungi incertae sedis</taxon>
        <taxon>Mucoromycota</taxon>
        <taxon>Mortierellomycotina</taxon>
        <taxon>Mortierellomycetes</taxon>
        <taxon>Mortierellales</taxon>
        <taxon>Mortierellaceae</taxon>
        <taxon>Lobosporangium</taxon>
    </lineage>
</organism>
<dbReference type="InterPro" id="IPR036869">
    <property type="entry name" value="J_dom_sf"/>
</dbReference>
<dbReference type="GO" id="GO:0001671">
    <property type="term" value="F:ATPase activator activity"/>
    <property type="evidence" value="ECO:0007669"/>
    <property type="project" value="EnsemblFungi"/>
</dbReference>
<evidence type="ECO:0000313" key="12">
    <source>
        <dbReference type="Proteomes" id="UP000193648"/>
    </source>
</evidence>
<dbReference type="SUPFAM" id="SSF46565">
    <property type="entry name" value="Chaperone J-domain"/>
    <property type="match status" value="1"/>
</dbReference>
<evidence type="ECO:0000256" key="9">
    <source>
        <dbReference type="ARBA" id="ARBA00041716"/>
    </source>
</evidence>
<dbReference type="RefSeq" id="XP_021886434.1">
    <property type="nucleotide sequence ID" value="XM_022022406.1"/>
</dbReference>
<dbReference type="GeneID" id="33564250"/>
<dbReference type="GO" id="GO:0030150">
    <property type="term" value="P:protein import into mitochondrial matrix"/>
    <property type="evidence" value="ECO:0007669"/>
    <property type="project" value="EnsemblFungi"/>
</dbReference>
<evidence type="ECO:0000256" key="4">
    <source>
        <dbReference type="ARBA" id="ARBA00022989"/>
    </source>
</evidence>
<reference evidence="11 12" key="1">
    <citation type="submission" date="2016-07" db="EMBL/GenBank/DDBJ databases">
        <title>Pervasive Adenine N6-methylation of Active Genes in Fungi.</title>
        <authorList>
            <consortium name="DOE Joint Genome Institute"/>
            <person name="Mondo S.J."/>
            <person name="Dannebaum R.O."/>
            <person name="Kuo R.C."/>
            <person name="Labutti K."/>
            <person name="Haridas S."/>
            <person name="Kuo A."/>
            <person name="Salamov A."/>
            <person name="Ahrendt S.R."/>
            <person name="Lipzen A."/>
            <person name="Sullivan W."/>
            <person name="Andreopoulos W.B."/>
            <person name="Clum A."/>
            <person name="Lindquist E."/>
            <person name="Daum C."/>
            <person name="Ramamoorthy G.K."/>
            <person name="Gryganskyi A."/>
            <person name="Culley D."/>
            <person name="Magnuson J.K."/>
            <person name="James T.Y."/>
            <person name="O'Malley M.A."/>
            <person name="Stajich J.E."/>
            <person name="Spatafora J.W."/>
            <person name="Visel A."/>
            <person name="Grigoriev I.V."/>
        </authorList>
    </citation>
    <scope>NUCLEOTIDE SEQUENCE [LARGE SCALE GENOMIC DNA]</scope>
    <source>
        <strain evidence="11 12">NRRL 3116</strain>
    </source>
</reference>
<dbReference type="FunFam" id="1.10.287.110:FF:000001">
    <property type="entry name" value="Import inner membrane translocase subunit tim14"/>
    <property type="match status" value="1"/>
</dbReference>
<evidence type="ECO:0000256" key="2">
    <source>
        <dbReference type="ARBA" id="ARBA00022692"/>
    </source>
</evidence>
<keyword evidence="12" id="KW-1185">Reference proteome</keyword>
<dbReference type="EMBL" id="MCFF01000001">
    <property type="protein sequence ID" value="ORZ28761.1"/>
    <property type="molecule type" value="Genomic_DNA"/>
</dbReference>
<dbReference type="InterPro" id="IPR001623">
    <property type="entry name" value="DnaJ_domain"/>
</dbReference>
<dbReference type="InParanoid" id="A0A1Y2H446"/>
<dbReference type="FunCoup" id="A0A1Y2H446">
    <property type="interactions" value="160"/>
</dbReference>
<proteinExistence type="inferred from homology"/>
<gene>
    <name evidence="11" type="ORF">BCR41DRAFT_344014</name>
</gene>
<comment type="subcellular location">
    <subcellularLocation>
        <location evidence="1">Mitochondrion inner membrane</location>
        <topology evidence="1">Single-pass membrane protein</topology>
    </subcellularLocation>
</comment>
<evidence type="ECO:0000256" key="3">
    <source>
        <dbReference type="ARBA" id="ARBA00022792"/>
    </source>
</evidence>
<dbReference type="PROSITE" id="PS50076">
    <property type="entry name" value="DNAJ_2"/>
    <property type="match status" value="1"/>
</dbReference>
<keyword evidence="5" id="KW-0496">Mitochondrion</keyword>
<accession>A0A1Y2H446</accession>
<evidence type="ECO:0000259" key="10">
    <source>
        <dbReference type="PROSITE" id="PS50076"/>
    </source>
</evidence>
<dbReference type="OrthoDB" id="240298at2759"/>
<evidence type="ECO:0000313" key="11">
    <source>
        <dbReference type="EMBL" id="ORZ28761.1"/>
    </source>
</evidence>
<dbReference type="PANTHER" id="PTHR12763">
    <property type="match status" value="1"/>
</dbReference>
<evidence type="ECO:0000256" key="8">
    <source>
        <dbReference type="ARBA" id="ARBA00040828"/>
    </source>
</evidence>
<evidence type="ECO:0000256" key="7">
    <source>
        <dbReference type="ARBA" id="ARBA00038105"/>
    </source>
</evidence>
<keyword evidence="6" id="KW-0472">Membrane</keyword>
<keyword evidence="2" id="KW-0812">Transmembrane</keyword>
<evidence type="ECO:0000256" key="1">
    <source>
        <dbReference type="ARBA" id="ARBA00004434"/>
    </source>
</evidence>
<keyword evidence="4" id="KW-1133">Transmembrane helix</keyword>
<sequence length="112" mass="12192">MTTPLFIGIGIAGAAYGTKVAMRAWQLHGTRIMAAIPRPDTIGAGKYYKGGFEAKMDRREAALILGLKESGLNSSKLKEAHRRIMLLNHPDRGGSPFLASKINEAKDLLDKK</sequence>
<dbReference type="GO" id="GO:0001405">
    <property type="term" value="C:PAM complex, Tim23 associated import motor"/>
    <property type="evidence" value="ECO:0007669"/>
    <property type="project" value="EnsemblFungi"/>
</dbReference>
<protein>
    <recommendedName>
        <fullName evidence="8">Mitochondrial import inner membrane translocase subunit TIM14</fullName>
    </recommendedName>
    <alternativeName>
        <fullName evidence="9">Presequence translocated-associated motor subunit PAM18</fullName>
    </alternativeName>
</protein>
<dbReference type="STRING" id="64571.A0A1Y2H446"/>
<evidence type="ECO:0000256" key="5">
    <source>
        <dbReference type="ARBA" id="ARBA00023128"/>
    </source>
</evidence>
<evidence type="ECO:0000256" key="6">
    <source>
        <dbReference type="ARBA" id="ARBA00023136"/>
    </source>
</evidence>
<dbReference type="PANTHER" id="PTHR12763:SF28">
    <property type="entry name" value="GEO10507P1-RELATED"/>
    <property type="match status" value="1"/>
</dbReference>
<dbReference type="AlphaFoldDB" id="A0A1Y2H446"/>
<name>A0A1Y2H446_9FUNG</name>
<dbReference type="Proteomes" id="UP000193648">
    <property type="component" value="Unassembled WGS sequence"/>
</dbReference>
<dbReference type="Gene3D" id="1.10.287.110">
    <property type="entry name" value="DnaJ domain"/>
    <property type="match status" value="1"/>
</dbReference>
<dbReference type="CDD" id="cd06257">
    <property type="entry name" value="DnaJ"/>
    <property type="match status" value="1"/>
</dbReference>
<comment type="similarity">
    <text evidence="7">Belongs to the TIM14 family.</text>
</comment>
<keyword evidence="3" id="KW-0999">Mitochondrion inner membrane</keyword>
<comment type="caution">
    <text evidence="11">The sequence shown here is derived from an EMBL/GenBank/DDBJ whole genome shotgun (WGS) entry which is preliminary data.</text>
</comment>